<accession>A0A1I4A928</accession>
<dbReference type="RefSeq" id="WP_091942232.1">
    <property type="nucleotide sequence ID" value="NZ_FOSV01000002.1"/>
</dbReference>
<dbReference type="OrthoDB" id="8006198at2"/>
<evidence type="ECO:0000313" key="3">
    <source>
        <dbReference type="Proteomes" id="UP000198804"/>
    </source>
</evidence>
<name>A0A1I4A928_9HYPH</name>
<evidence type="ECO:0000313" key="2">
    <source>
        <dbReference type="EMBL" id="SFK52597.1"/>
    </source>
</evidence>
<feature type="signal peptide" evidence="1">
    <location>
        <begin position="1"/>
        <end position="24"/>
    </location>
</feature>
<evidence type="ECO:0000256" key="1">
    <source>
        <dbReference type="SAM" id="SignalP"/>
    </source>
</evidence>
<organism evidence="2 3">
    <name type="scientific">Methylorubrum salsuginis</name>
    <dbReference type="NCBI Taxonomy" id="414703"/>
    <lineage>
        <taxon>Bacteria</taxon>
        <taxon>Pseudomonadati</taxon>
        <taxon>Pseudomonadota</taxon>
        <taxon>Alphaproteobacteria</taxon>
        <taxon>Hyphomicrobiales</taxon>
        <taxon>Methylobacteriaceae</taxon>
        <taxon>Methylorubrum</taxon>
    </lineage>
</organism>
<proteinExistence type="predicted"/>
<protein>
    <submittedName>
        <fullName evidence="2">Uncharacterized protein</fullName>
    </submittedName>
</protein>
<feature type="chain" id="PRO_5011595409" evidence="1">
    <location>
        <begin position="25"/>
        <end position="148"/>
    </location>
</feature>
<gene>
    <name evidence="2" type="ORF">SAMN04488125_102281</name>
</gene>
<reference evidence="3" key="1">
    <citation type="submission" date="2016-10" db="EMBL/GenBank/DDBJ databases">
        <authorList>
            <person name="Varghese N."/>
            <person name="Submissions S."/>
        </authorList>
    </citation>
    <scope>NUCLEOTIDE SEQUENCE [LARGE SCALE GENOMIC DNA]</scope>
    <source>
        <strain evidence="3">CGMCC 1.6474</strain>
    </source>
</reference>
<dbReference type="Proteomes" id="UP000198804">
    <property type="component" value="Unassembled WGS sequence"/>
</dbReference>
<keyword evidence="1" id="KW-0732">Signal</keyword>
<dbReference type="AlphaFoldDB" id="A0A1I4A928"/>
<sequence length="148" mass="14647">MNTLTKITAAAALSLGMAATPSLAQGVYGGTYGNVYDSPSYNRDGTLNVWGAHIEPTRPGTGLLGGVGSVVGGVTNAAGTIVTGTVGAAGNVVGGVVGGTVRATDDIVTGSVNARPGRYTDYSARAGNAEQLDRTVPQYGRVSGGPAY</sequence>
<dbReference type="EMBL" id="FOSV01000002">
    <property type="protein sequence ID" value="SFK52597.1"/>
    <property type="molecule type" value="Genomic_DNA"/>
</dbReference>
<keyword evidence="3" id="KW-1185">Reference proteome</keyword>